<protein>
    <submittedName>
        <fullName evidence="2">Uncharacterized protein</fullName>
    </submittedName>
</protein>
<evidence type="ECO:0000313" key="3">
    <source>
        <dbReference type="Proteomes" id="UP000299084"/>
    </source>
</evidence>
<dbReference type="AlphaFoldDB" id="A0A5N4CZX8"/>
<name>A0A5N4CZX8_CAMDR</name>
<keyword evidence="3" id="KW-1185">Reference proteome</keyword>
<reference evidence="2 3" key="1">
    <citation type="journal article" date="2019" name="Mol. Ecol. Resour.">
        <title>Improving Illumina assemblies with Hi-C and long reads: an example with the North African dromedary.</title>
        <authorList>
            <person name="Elbers J.P."/>
            <person name="Rogers M.F."/>
            <person name="Perelman P.L."/>
            <person name="Proskuryakova A.A."/>
            <person name="Serdyukova N.A."/>
            <person name="Johnson W.E."/>
            <person name="Horin P."/>
            <person name="Corander J."/>
            <person name="Murphy D."/>
            <person name="Burger P.A."/>
        </authorList>
    </citation>
    <scope>NUCLEOTIDE SEQUENCE [LARGE SCALE GENOMIC DNA]</scope>
    <source>
        <strain evidence="2">Drom800</strain>
        <tissue evidence="2">Blood</tissue>
    </source>
</reference>
<dbReference type="EMBL" id="JWIN03000017">
    <property type="protein sequence ID" value="KAB1264423.1"/>
    <property type="molecule type" value="Genomic_DNA"/>
</dbReference>
<gene>
    <name evidence="2" type="ORF">Cadr_000020412</name>
</gene>
<sequence>MDRQALLCSRYWRIWGNADLRSRGQPLCWDQACLTSGLKCSLAQADQPSRPPPLRGAPHWRGLGMEDGVEGRLTQEKSQREKAPHPALLHPRPLQAEQPIRLGARADSAEVKQGRLSKAMAPQKLEMISEGGEAGAPCLGHQVRSRRKSGEAMAGLAMNWGLSKQALSPLSTKVSRLVLPAWMGFEARGWFSKRSGLVSGHGESTWGGWPRACKSVSFPSEVPLHRPAHSLAQGRCSKNEQELIRRLPQRHGSLHSAFSMRPWGVPRSSRPWLPSCQVLFSDFPGCDPLSHLLPRALTPGPGRGRTDRLVPQHELPWAMPAIAQGLAAPCWKEGRDGLPVHPELVTTEIPATGNREEAGGGKCGFHHPGTTPLWAPLQQKGKCPDPGLPSRAGELPGLSQSTPGLALTLPVLTVTQTGVSPRDGGEAVPSFRGKRVTPSLVLRQELPWAEAGFVTSHRHHGLECPAPAPVVLICSVHIKYSTIVAKPRPAGNVPSLCSSGAGYGQTGKVAPNMPRLLGPGTWMTRDEADGRRRNGLHEGQMRHWASKGRVWWRVLNCDCDRVQSKDLGQGSQDHGAGGADLAWRIKGGFPEGQKNSPAEGTVCKDPEVCGRGYGCSELKHTPLLRDPETCSGVLTLPLRKTLMSGASLSGAAGEGSEL</sequence>
<dbReference type="Proteomes" id="UP000299084">
    <property type="component" value="Unassembled WGS sequence"/>
</dbReference>
<evidence type="ECO:0000256" key="1">
    <source>
        <dbReference type="SAM" id="MobiDB-lite"/>
    </source>
</evidence>
<evidence type="ECO:0000313" key="2">
    <source>
        <dbReference type="EMBL" id="KAB1264423.1"/>
    </source>
</evidence>
<organism evidence="2 3">
    <name type="scientific">Camelus dromedarius</name>
    <name type="common">Dromedary</name>
    <name type="synonym">Arabian camel</name>
    <dbReference type="NCBI Taxonomy" id="9838"/>
    <lineage>
        <taxon>Eukaryota</taxon>
        <taxon>Metazoa</taxon>
        <taxon>Chordata</taxon>
        <taxon>Craniata</taxon>
        <taxon>Vertebrata</taxon>
        <taxon>Euteleostomi</taxon>
        <taxon>Mammalia</taxon>
        <taxon>Eutheria</taxon>
        <taxon>Laurasiatheria</taxon>
        <taxon>Artiodactyla</taxon>
        <taxon>Tylopoda</taxon>
        <taxon>Camelidae</taxon>
        <taxon>Camelus</taxon>
    </lineage>
</organism>
<accession>A0A5N4CZX8</accession>
<proteinExistence type="predicted"/>
<feature type="region of interest" description="Disordered" evidence="1">
    <location>
        <begin position="43"/>
        <end position="65"/>
    </location>
</feature>
<comment type="caution">
    <text evidence="2">The sequence shown here is derived from an EMBL/GenBank/DDBJ whole genome shotgun (WGS) entry which is preliminary data.</text>
</comment>